<name>A0AB39BUK6_9BACI</name>
<dbReference type="Gene3D" id="3.30.1330.30">
    <property type="match status" value="1"/>
</dbReference>
<dbReference type="EMBL" id="CP162551">
    <property type="protein sequence ID" value="XDI37393.1"/>
    <property type="molecule type" value="Genomic_DNA"/>
</dbReference>
<sequence>MDKKMKEILDHAIYGTPEIKPEERALFLTTFRERIHIALTKSQVIKAGTYDEVINVMKTKRNLKLFLNGNLSYSIYSNYIQQANANGVPFTIVTPTTNTPFGLVLADGTDAVSRQSFVIEDDWYIQDTEEN</sequence>
<dbReference type="InterPro" id="IPR012543">
    <property type="entry name" value="DUF1694"/>
</dbReference>
<dbReference type="PIRSF" id="PIRSF034303">
    <property type="entry name" value="DUF1694"/>
    <property type="match status" value="1"/>
</dbReference>
<dbReference type="RefSeq" id="WP_368504745.1">
    <property type="nucleotide sequence ID" value="NZ_CP162551.1"/>
</dbReference>
<proteinExistence type="predicted"/>
<gene>
    <name evidence="1" type="ORF">AB3N04_03495</name>
</gene>
<protein>
    <submittedName>
        <fullName evidence="1">YueI family protein</fullName>
    </submittedName>
</protein>
<dbReference type="AlphaFoldDB" id="A0AB39BUK6"/>
<reference evidence="1" key="1">
    <citation type="submission" date="2024-07" db="EMBL/GenBank/DDBJ databases">
        <title>Identification and characteristics of an arsenic-resistant bacterial isolate, which belongs to a novel species.</title>
        <authorList>
            <person name="Juszczyk A."/>
            <person name="Kowalczyk A."/>
            <person name="Was K."/>
            <person name="Kosowicz W."/>
            <person name="Budzyn A."/>
            <person name="Latowski D."/>
        </authorList>
    </citation>
    <scope>NUCLEOTIDE SEQUENCE</scope>
    <source>
        <strain evidence="1">As8PL</strain>
    </source>
</reference>
<evidence type="ECO:0000313" key="1">
    <source>
        <dbReference type="EMBL" id="XDI37393.1"/>
    </source>
</evidence>
<organism evidence="1">
    <name type="scientific">Alkalihalophilus sp. As8PL</name>
    <dbReference type="NCBI Taxonomy" id="3237103"/>
    <lineage>
        <taxon>Bacteria</taxon>
        <taxon>Bacillati</taxon>
        <taxon>Bacillota</taxon>
        <taxon>Bacilli</taxon>
        <taxon>Bacillales</taxon>
        <taxon>Bacillaceae</taxon>
        <taxon>Alkalihalophilus</taxon>
    </lineage>
</organism>
<dbReference type="SUPFAM" id="SSF160515">
    <property type="entry name" value="YueI-like"/>
    <property type="match status" value="1"/>
</dbReference>
<accession>A0AB39BUK6</accession>
<dbReference type="InterPro" id="IPR029064">
    <property type="entry name" value="Ribosomal_eL30-like_sf"/>
</dbReference>
<dbReference type="Pfam" id="PF07997">
    <property type="entry name" value="DUF1694"/>
    <property type="match status" value="1"/>
</dbReference>